<evidence type="ECO:0000313" key="5">
    <source>
        <dbReference type="Proteomes" id="UP001497644"/>
    </source>
</evidence>
<feature type="domain" description="HTH CENPB-type" evidence="3">
    <location>
        <begin position="76"/>
        <end position="148"/>
    </location>
</feature>
<gene>
    <name evidence="4" type="ORF">LPLAT_LOCUS2424</name>
</gene>
<dbReference type="AlphaFoldDB" id="A0AAV2N887"/>
<dbReference type="Pfam" id="PF03221">
    <property type="entry name" value="HTH_Tnp_Tc5"/>
    <property type="match status" value="1"/>
</dbReference>
<dbReference type="GO" id="GO:0005634">
    <property type="term" value="C:nucleus"/>
    <property type="evidence" value="ECO:0007669"/>
    <property type="project" value="UniProtKB-SubCell"/>
</dbReference>
<dbReference type="SUPFAM" id="SSF46689">
    <property type="entry name" value="Homeodomain-like"/>
    <property type="match status" value="2"/>
</dbReference>
<name>A0AAV2N887_9HYME</name>
<dbReference type="PANTHER" id="PTHR19303">
    <property type="entry name" value="TRANSPOSON"/>
    <property type="match status" value="1"/>
</dbReference>
<organism evidence="4 5">
    <name type="scientific">Lasius platythorax</name>
    <dbReference type="NCBI Taxonomy" id="488582"/>
    <lineage>
        <taxon>Eukaryota</taxon>
        <taxon>Metazoa</taxon>
        <taxon>Ecdysozoa</taxon>
        <taxon>Arthropoda</taxon>
        <taxon>Hexapoda</taxon>
        <taxon>Insecta</taxon>
        <taxon>Pterygota</taxon>
        <taxon>Neoptera</taxon>
        <taxon>Endopterygota</taxon>
        <taxon>Hymenoptera</taxon>
        <taxon>Apocrita</taxon>
        <taxon>Aculeata</taxon>
        <taxon>Formicoidea</taxon>
        <taxon>Formicidae</taxon>
        <taxon>Formicinae</taxon>
        <taxon>Lasius</taxon>
        <taxon>Lasius</taxon>
    </lineage>
</organism>
<evidence type="ECO:0000256" key="2">
    <source>
        <dbReference type="ARBA" id="ARBA00023125"/>
    </source>
</evidence>
<protein>
    <recommendedName>
        <fullName evidence="3">HTH CENPB-type domain-containing protein</fullName>
    </recommendedName>
</protein>
<comment type="subcellular location">
    <subcellularLocation>
        <location evidence="1">Nucleus</location>
    </subcellularLocation>
</comment>
<sequence length="270" mass="31602">MTSKKKPTHETTHVKQTRLTIDDRVKILERLADGEKGVILAMEYKVSTSAIANIKKSKENLLKQRSSLIMYQGKTSKKRCTGVENSRLDQMLYEWYLQEKNMGIRVTGPMLRKKALELNKILNGPETFKASTGFLNKFKERHDIILSVRGEKDTNGEKDTAVQDASDDSCQELTNDPVKQEDWEILNQVVLPEHYENDVNLEENEEEVENKEYLDDNNFENDFTAKNAFDAIDTFIYWYLNQNYCSPEDWQYLWKFWKHSLDQTLLAKKI</sequence>
<dbReference type="InterPro" id="IPR006600">
    <property type="entry name" value="HTH_CenpB_DNA-bd_dom"/>
</dbReference>
<dbReference type="GO" id="GO:0003677">
    <property type="term" value="F:DNA binding"/>
    <property type="evidence" value="ECO:0007669"/>
    <property type="project" value="UniProtKB-KW"/>
</dbReference>
<dbReference type="PROSITE" id="PS51253">
    <property type="entry name" value="HTH_CENPB"/>
    <property type="match status" value="1"/>
</dbReference>
<reference evidence="4" key="1">
    <citation type="submission" date="2024-04" db="EMBL/GenBank/DDBJ databases">
        <authorList>
            <consortium name="Molecular Ecology Group"/>
        </authorList>
    </citation>
    <scope>NUCLEOTIDE SEQUENCE</scope>
</reference>
<dbReference type="Proteomes" id="UP001497644">
    <property type="component" value="Chromosome 11"/>
</dbReference>
<dbReference type="SMART" id="SM00674">
    <property type="entry name" value="CENPB"/>
    <property type="match status" value="1"/>
</dbReference>
<evidence type="ECO:0000256" key="1">
    <source>
        <dbReference type="ARBA" id="ARBA00004123"/>
    </source>
</evidence>
<accession>A0AAV2N887</accession>
<dbReference type="Gene3D" id="1.10.10.60">
    <property type="entry name" value="Homeodomain-like"/>
    <property type="match status" value="2"/>
</dbReference>
<dbReference type="InterPro" id="IPR050863">
    <property type="entry name" value="CenT-Element_Derived"/>
</dbReference>
<evidence type="ECO:0000313" key="4">
    <source>
        <dbReference type="EMBL" id="CAL1676188.1"/>
    </source>
</evidence>
<dbReference type="EMBL" id="OZ034834">
    <property type="protein sequence ID" value="CAL1676188.1"/>
    <property type="molecule type" value="Genomic_DNA"/>
</dbReference>
<evidence type="ECO:0000259" key="3">
    <source>
        <dbReference type="PROSITE" id="PS51253"/>
    </source>
</evidence>
<dbReference type="InterPro" id="IPR009057">
    <property type="entry name" value="Homeodomain-like_sf"/>
</dbReference>
<dbReference type="PANTHER" id="PTHR19303:SF73">
    <property type="entry name" value="PROTEIN PDC2"/>
    <property type="match status" value="1"/>
</dbReference>
<keyword evidence="2" id="KW-0238">DNA-binding</keyword>
<proteinExistence type="predicted"/>
<keyword evidence="5" id="KW-1185">Reference proteome</keyword>